<dbReference type="Pfam" id="PF09282">
    <property type="entry name" value="Mago-bind"/>
    <property type="match status" value="1"/>
</dbReference>
<reference evidence="6" key="1">
    <citation type="submission" date="2015-06" db="EMBL/GenBank/DDBJ databases">
        <authorList>
            <person name="Hoefler B.C."/>
            <person name="Straight P.D."/>
        </authorList>
    </citation>
    <scope>NUCLEOTIDE SEQUENCE</scope>
</reference>
<organism evidence="6">
    <name type="scientific">Bactrocera latifrons</name>
    <name type="common">Malaysian fruit fly</name>
    <name type="synonym">Chaetodacus latifrons</name>
    <dbReference type="NCBI Taxonomy" id="174628"/>
    <lineage>
        <taxon>Eukaryota</taxon>
        <taxon>Metazoa</taxon>
        <taxon>Ecdysozoa</taxon>
        <taxon>Arthropoda</taxon>
        <taxon>Hexapoda</taxon>
        <taxon>Insecta</taxon>
        <taxon>Pterygota</taxon>
        <taxon>Neoptera</taxon>
        <taxon>Endopterygota</taxon>
        <taxon>Diptera</taxon>
        <taxon>Brachycera</taxon>
        <taxon>Muscomorpha</taxon>
        <taxon>Tephritoidea</taxon>
        <taxon>Tephritidae</taxon>
        <taxon>Bactrocera</taxon>
        <taxon>Bactrocera</taxon>
    </lineage>
</organism>
<gene>
    <name evidence="6" type="primary">wibg</name>
    <name evidence="6" type="ORF">c0_g1_i1</name>
</gene>
<evidence type="ECO:0000256" key="3">
    <source>
        <dbReference type="SAM" id="Coils"/>
    </source>
</evidence>
<feature type="domain" description="WIBG Mago-binding" evidence="5">
    <location>
        <begin position="43"/>
        <end position="69"/>
    </location>
</feature>
<name>A0A0K8UN40_BACLA</name>
<accession>A0A0K8UN40</accession>
<keyword evidence="3" id="KW-0175">Coiled coil</keyword>
<proteinExistence type="inferred from homology"/>
<evidence type="ECO:0000259" key="5">
    <source>
        <dbReference type="SMART" id="SM01273"/>
    </source>
</evidence>
<dbReference type="InterPro" id="IPR039333">
    <property type="entry name" value="PYM1"/>
</dbReference>
<dbReference type="GO" id="GO:0003723">
    <property type="term" value="F:RNA binding"/>
    <property type="evidence" value="ECO:0007669"/>
    <property type="project" value="TreeGrafter"/>
</dbReference>
<dbReference type="SUPFAM" id="SSF101931">
    <property type="entry name" value="Pym (Within the bgcn gene intron protein, WIBG), N-terminal domain"/>
    <property type="match status" value="1"/>
</dbReference>
<dbReference type="GO" id="GO:0005737">
    <property type="term" value="C:cytoplasm"/>
    <property type="evidence" value="ECO:0007669"/>
    <property type="project" value="TreeGrafter"/>
</dbReference>
<dbReference type="GO" id="GO:0035145">
    <property type="term" value="C:exon-exon junction complex"/>
    <property type="evidence" value="ECO:0007669"/>
    <property type="project" value="TreeGrafter"/>
</dbReference>
<dbReference type="InterPro" id="IPR015362">
    <property type="entry name" value="WIBG_mago-bd"/>
</dbReference>
<feature type="region of interest" description="Disordered" evidence="4">
    <location>
        <begin position="102"/>
        <end position="150"/>
    </location>
</feature>
<dbReference type="InterPro" id="IPR036348">
    <property type="entry name" value="WIBG_N_sf"/>
</dbReference>
<dbReference type="SMART" id="SM01273">
    <property type="entry name" value="Mago-bind"/>
    <property type="match status" value="1"/>
</dbReference>
<evidence type="ECO:0000256" key="1">
    <source>
        <dbReference type="ARBA" id="ARBA00009394"/>
    </source>
</evidence>
<comment type="similarity">
    <text evidence="1">Belongs to the pym family.</text>
</comment>
<feature type="compositionally biased region" description="Basic and acidic residues" evidence="4">
    <location>
        <begin position="102"/>
        <end position="112"/>
    </location>
</feature>
<dbReference type="PANTHER" id="PTHR22959:SF0">
    <property type="entry name" value="PARTNER OF Y14 AND MAGO"/>
    <property type="match status" value="1"/>
</dbReference>
<evidence type="ECO:0000256" key="4">
    <source>
        <dbReference type="SAM" id="MobiDB-lite"/>
    </source>
</evidence>
<feature type="non-terminal residue" evidence="6">
    <location>
        <position position="1"/>
    </location>
</feature>
<dbReference type="PANTHER" id="PTHR22959">
    <property type="entry name" value="PYM PROTEIN"/>
    <property type="match status" value="1"/>
</dbReference>
<dbReference type="AlphaFoldDB" id="A0A0K8UN40"/>
<dbReference type="EMBL" id="GDHF01024190">
    <property type="protein sequence ID" value="JAI28124.1"/>
    <property type="molecule type" value="Transcribed_RNA"/>
</dbReference>
<evidence type="ECO:0000313" key="6">
    <source>
        <dbReference type="EMBL" id="JAI28124.1"/>
    </source>
</evidence>
<dbReference type="GO" id="GO:1903259">
    <property type="term" value="P:exon-exon junction complex disassembly"/>
    <property type="evidence" value="ECO:0007669"/>
    <property type="project" value="InterPro"/>
</dbReference>
<feature type="coiled-coil region" evidence="3">
    <location>
        <begin position="212"/>
        <end position="265"/>
    </location>
</feature>
<evidence type="ECO:0000256" key="2">
    <source>
        <dbReference type="ARBA" id="ARBA00018898"/>
    </source>
</evidence>
<sequence>TVFFLLVYCKNFKQFIDDFVIFLLLKKTLPTLQKMTTYLTDSDGKFIPATQRPDGTWRKARRVKDGYVPQEEVPLYESKGKQFAQRKSTLPPGMCPLVAEQTKKEREKQERAKAKKVAKQQENSVGPKSINSGTSNNKKVKQPQSQTQQIPGLLVLANNGTSKATSSKVNTNVNKTSTNNNDAVVKLASELQASLQIQSDEGLDTSKKLKKLRKKLREIETIEQRIKSGELKKPEKDQLDKVKRKKDVIKEIKQLEEEEESLGKVKGTD</sequence>
<feature type="compositionally biased region" description="Polar residues" evidence="4">
    <location>
        <begin position="123"/>
        <end position="150"/>
    </location>
</feature>
<protein>
    <recommendedName>
        <fullName evidence="2">Partner of Y14 and mago</fullName>
    </recommendedName>
</protein>
<dbReference type="OrthoDB" id="21625at2759"/>